<feature type="non-terminal residue" evidence="2">
    <location>
        <position position="1"/>
    </location>
</feature>
<feature type="compositionally biased region" description="Acidic residues" evidence="1">
    <location>
        <begin position="68"/>
        <end position="86"/>
    </location>
</feature>
<dbReference type="EMBL" id="CAJOBR010026791">
    <property type="protein sequence ID" value="CAF4972966.1"/>
    <property type="molecule type" value="Genomic_DNA"/>
</dbReference>
<feature type="compositionally biased region" description="Basic residues" evidence="1">
    <location>
        <begin position="92"/>
        <end position="101"/>
    </location>
</feature>
<reference evidence="2" key="1">
    <citation type="submission" date="2021-02" db="EMBL/GenBank/DDBJ databases">
        <authorList>
            <person name="Nowell W R."/>
        </authorList>
    </citation>
    <scope>NUCLEOTIDE SEQUENCE</scope>
</reference>
<proteinExistence type="predicted"/>
<sequence length="332" mass="38321">QRQVFANAATTANNNNTTQPFMVNQDNNQQQATTTSSYRRQQRRAGQQQNRQNRRKRRNSNYNRFAELAEDNDDNNDDPVETDLNDEPIFKNKNKNRRDMKKKKTRLYLESNQVVQRTKKRDETTNSRFINKKINQIMANIAQASATVSKLQMELNTYWMQNSSEIITQKQAQTTAELTTNLVLERTGLGSTLSKNTVPASTITTTTTAGSTTIKGVYRDPVDRLEKHILDYIHHCTQNAKKIAETRIQLAKAQMDEFKALEDFEQIATPSQWNIHLMLKPKVKLCSTKAKNYVLATKRAEYDLPPKFISKIDFTFKIDESIVNKDEIQATY</sequence>
<protein>
    <submittedName>
        <fullName evidence="2">Uncharacterized protein</fullName>
    </submittedName>
</protein>
<dbReference type="AlphaFoldDB" id="A0A821YUN4"/>
<name>A0A821YUN4_9BILA</name>
<accession>A0A821YUN4</accession>
<comment type="caution">
    <text evidence="2">The sequence shown here is derived from an EMBL/GenBank/DDBJ whole genome shotgun (WGS) entry which is preliminary data.</text>
</comment>
<feature type="region of interest" description="Disordered" evidence="1">
    <location>
        <begin position="1"/>
        <end position="101"/>
    </location>
</feature>
<evidence type="ECO:0000313" key="3">
    <source>
        <dbReference type="Proteomes" id="UP000663848"/>
    </source>
</evidence>
<dbReference type="Proteomes" id="UP000663848">
    <property type="component" value="Unassembled WGS sequence"/>
</dbReference>
<feature type="compositionally biased region" description="Low complexity" evidence="1">
    <location>
        <begin position="1"/>
        <end position="51"/>
    </location>
</feature>
<gene>
    <name evidence="2" type="ORF">QYT958_LOCUS35391</name>
</gene>
<evidence type="ECO:0000256" key="1">
    <source>
        <dbReference type="SAM" id="MobiDB-lite"/>
    </source>
</evidence>
<feature type="non-terminal residue" evidence="2">
    <location>
        <position position="332"/>
    </location>
</feature>
<organism evidence="2 3">
    <name type="scientific">Rotaria socialis</name>
    <dbReference type="NCBI Taxonomy" id="392032"/>
    <lineage>
        <taxon>Eukaryota</taxon>
        <taxon>Metazoa</taxon>
        <taxon>Spiralia</taxon>
        <taxon>Gnathifera</taxon>
        <taxon>Rotifera</taxon>
        <taxon>Eurotatoria</taxon>
        <taxon>Bdelloidea</taxon>
        <taxon>Philodinida</taxon>
        <taxon>Philodinidae</taxon>
        <taxon>Rotaria</taxon>
    </lineage>
</organism>
<evidence type="ECO:0000313" key="2">
    <source>
        <dbReference type="EMBL" id="CAF4972966.1"/>
    </source>
</evidence>